<protein>
    <submittedName>
        <fullName evidence="1">Uncharacterized protein</fullName>
    </submittedName>
</protein>
<evidence type="ECO:0000313" key="1">
    <source>
        <dbReference type="EMBL" id="WIV59560.1"/>
    </source>
</evidence>
<dbReference type="EMBL" id="CP127173">
    <property type="protein sequence ID" value="WIV59560.1"/>
    <property type="molecule type" value="Genomic_DNA"/>
</dbReference>
<dbReference type="Proteomes" id="UP001227101">
    <property type="component" value="Chromosome"/>
</dbReference>
<evidence type="ECO:0000313" key="2">
    <source>
        <dbReference type="Proteomes" id="UP001227101"/>
    </source>
</evidence>
<gene>
    <name evidence="1" type="ORF">QP939_13565</name>
</gene>
<accession>A0ABY8XVW5</accession>
<organism evidence="1 2">
    <name type="scientific">Amycolatopsis nalaikhensis</name>
    <dbReference type="NCBI Taxonomy" id="715472"/>
    <lineage>
        <taxon>Bacteria</taxon>
        <taxon>Bacillati</taxon>
        <taxon>Actinomycetota</taxon>
        <taxon>Actinomycetes</taxon>
        <taxon>Pseudonocardiales</taxon>
        <taxon>Pseudonocardiaceae</taxon>
        <taxon>Amycolatopsis</taxon>
    </lineage>
</organism>
<proteinExistence type="predicted"/>
<sequence length="184" mass="19979">MSALIDKAAAMQLGDVLTFDCSRCGQPHVQAPVIAWTPCWSCSGMGTLTPGSGIACRTCRGEGRFGSYSDMVVAQQERHCAQVRRLPGERFRLSDVDTETGRRFCDLRFVDLPELVQDLILNMGVSPERWNALVERGEVLELPCLDGVHTVFPPVVWGARRSTCAGWPGAGSLTLKRQSAGVAA</sequence>
<reference evidence="1 2" key="1">
    <citation type="submission" date="2023-06" db="EMBL/GenBank/DDBJ databases">
        <authorList>
            <person name="Oyuntsetseg B."/>
            <person name="Kim S.B."/>
        </authorList>
    </citation>
    <scope>NUCLEOTIDE SEQUENCE [LARGE SCALE GENOMIC DNA]</scope>
    <source>
        <strain evidence="1 2">2-2</strain>
    </source>
</reference>
<dbReference type="RefSeq" id="WP_285457106.1">
    <property type="nucleotide sequence ID" value="NZ_CP127173.1"/>
</dbReference>
<keyword evidence="2" id="KW-1185">Reference proteome</keyword>
<name>A0ABY8XVW5_9PSEU</name>